<evidence type="ECO:0000313" key="3">
    <source>
        <dbReference type="Proteomes" id="UP000199630"/>
    </source>
</evidence>
<dbReference type="Gene3D" id="1.10.490.10">
    <property type="entry name" value="Globins"/>
    <property type="match status" value="1"/>
</dbReference>
<dbReference type="GO" id="GO:0019825">
    <property type="term" value="F:oxygen binding"/>
    <property type="evidence" value="ECO:0007669"/>
    <property type="project" value="InterPro"/>
</dbReference>
<evidence type="ECO:0000259" key="1">
    <source>
        <dbReference type="PROSITE" id="PS01033"/>
    </source>
</evidence>
<sequence length="140" mass="15792">MITIKQISMVRNSFRQLAPRRDEIFLGVYQRLANASPEFETLYGIDLGQRARTLDGIVELALLSLDHPTALFGTLHGLGRQYANYGSWRDTHDLLAEFLIDSFAEHSGESWTLEHSEAWRRVLQFIIQGMLDGAKSAAVA</sequence>
<proteinExistence type="predicted"/>
<gene>
    <name evidence="2" type="ORF">SAMN04487991_1947</name>
</gene>
<dbReference type="EMBL" id="FORH01000003">
    <property type="protein sequence ID" value="SFJ37041.1"/>
    <property type="molecule type" value="Genomic_DNA"/>
</dbReference>
<reference evidence="3" key="1">
    <citation type="submission" date="2016-10" db="EMBL/GenBank/DDBJ databases">
        <authorList>
            <person name="Varghese N."/>
            <person name="Submissions S."/>
        </authorList>
    </citation>
    <scope>NUCLEOTIDE SEQUENCE [LARGE SCALE GENOMIC DNA]</scope>
    <source>
        <strain evidence="3">DSM 26471</strain>
    </source>
</reference>
<dbReference type="RefSeq" id="WP_143093081.1">
    <property type="nucleotide sequence ID" value="NZ_FORH01000003.1"/>
</dbReference>
<dbReference type="InterPro" id="IPR000971">
    <property type="entry name" value="Globin"/>
</dbReference>
<dbReference type="OrthoDB" id="3213438at2"/>
<name>A0A1I3QUV3_9RHOB</name>
<dbReference type="STRING" id="588602.SAMN04487991_1947"/>
<dbReference type="GO" id="GO:0020037">
    <property type="term" value="F:heme binding"/>
    <property type="evidence" value="ECO:0007669"/>
    <property type="project" value="InterPro"/>
</dbReference>
<feature type="domain" description="Globin" evidence="1">
    <location>
        <begin position="1"/>
        <end position="135"/>
    </location>
</feature>
<dbReference type="SUPFAM" id="SSF46458">
    <property type="entry name" value="Globin-like"/>
    <property type="match status" value="1"/>
</dbReference>
<dbReference type="InterPro" id="IPR012292">
    <property type="entry name" value="Globin/Proto"/>
</dbReference>
<evidence type="ECO:0000313" key="2">
    <source>
        <dbReference type="EMBL" id="SFJ37041.1"/>
    </source>
</evidence>
<accession>A0A1I3QUV3</accession>
<dbReference type="PROSITE" id="PS01033">
    <property type="entry name" value="GLOBIN"/>
    <property type="match status" value="1"/>
</dbReference>
<organism evidence="2 3">
    <name type="scientific">Celeribacter neptunius</name>
    <dbReference type="NCBI Taxonomy" id="588602"/>
    <lineage>
        <taxon>Bacteria</taxon>
        <taxon>Pseudomonadati</taxon>
        <taxon>Pseudomonadota</taxon>
        <taxon>Alphaproteobacteria</taxon>
        <taxon>Rhodobacterales</taxon>
        <taxon>Roseobacteraceae</taxon>
        <taxon>Celeribacter</taxon>
    </lineage>
</organism>
<dbReference type="AlphaFoldDB" id="A0A1I3QUV3"/>
<protein>
    <submittedName>
        <fullName evidence="2">Hemoglobin-like flavoprotein</fullName>
    </submittedName>
</protein>
<dbReference type="InterPro" id="IPR009050">
    <property type="entry name" value="Globin-like_sf"/>
</dbReference>
<dbReference type="Proteomes" id="UP000199630">
    <property type="component" value="Unassembled WGS sequence"/>
</dbReference>
<keyword evidence="3" id="KW-1185">Reference proteome</keyword>